<reference evidence="1 2" key="1">
    <citation type="journal article" date="2016" name="Nat. Commun.">
        <title>Extremotolerant tardigrade genome and improved radiotolerance of human cultured cells by tardigrade-unique protein.</title>
        <authorList>
            <person name="Hashimoto T."/>
            <person name="Horikawa D.D."/>
            <person name="Saito Y."/>
            <person name="Kuwahara H."/>
            <person name="Kozuka-Hata H."/>
            <person name="Shin-I T."/>
            <person name="Minakuchi Y."/>
            <person name="Ohishi K."/>
            <person name="Motoyama A."/>
            <person name="Aizu T."/>
            <person name="Enomoto A."/>
            <person name="Kondo K."/>
            <person name="Tanaka S."/>
            <person name="Hara Y."/>
            <person name="Koshikawa S."/>
            <person name="Sagara H."/>
            <person name="Miura T."/>
            <person name="Yokobori S."/>
            <person name="Miyagawa K."/>
            <person name="Suzuki Y."/>
            <person name="Kubo T."/>
            <person name="Oyama M."/>
            <person name="Kohara Y."/>
            <person name="Fujiyama A."/>
            <person name="Arakawa K."/>
            <person name="Katayama T."/>
            <person name="Toyoda A."/>
            <person name="Kunieda T."/>
        </authorList>
    </citation>
    <scope>NUCLEOTIDE SEQUENCE [LARGE SCALE GENOMIC DNA]</scope>
    <source>
        <strain evidence="1 2">YOKOZUNA-1</strain>
    </source>
</reference>
<gene>
    <name evidence="1" type="primary">RvY_13453</name>
    <name evidence="1" type="synonym">RvY_13453.1</name>
    <name evidence="1" type="ORF">RvY_13453-1</name>
</gene>
<dbReference type="PANTHER" id="PTHR14359">
    <property type="entry name" value="HOMO-OLIGOMERIC FLAVIN CONTAINING CYS DECARBOXYLASE FAMILY"/>
    <property type="match status" value="1"/>
</dbReference>
<dbReference type="AlphaFoldDB" id="A0A1D1VMV6"/>
<name>A0A1D1VMV6_RAMVA</name>
<dbReference type="PANTHER" id="PTHR14359:SF6">
    <property type="entry name" value="PHOSPHOPANTOTHENOYLCYSTEINE DECARBOXYLASE"/>
    <property type="match status" value="1"/>
</dbReference>
<dbReference type="GO" id="GO:0010181">
    <property type="term" value="F:FMN binding"/>
    <property type="evidence" value="ECO:0007669"/>
    <property type="project" value="TreeGrafter"/>
</dbReference>
<sequence length="428" mass="47931">MYLLDVALMHLRMIMWVLLQCSIILVPTLSATYFLPKTSNGEIHVASSKPSFRVIYPSDSIRDSTEFEIKSIAAVLIAPLGANMMARLTTPFDERTGIASNIEIILDMLTNAGKVAGESNLPFLIAPAMNPVMWNSLHTRLAIHRLSTIYGHNFHVLPTVLKASMCGEIGYGNIEAPENIARYLIEALNRTIEPVPEELIDVPLPLFHAVDTWHENPGAVHSEGTNLKLEDMSSSALPYYECLRRVLGTWRPGEPFNILVTTEEHGSHSEHSSARSLSKSFKEDLMKTAALSVGKNRYVPPAITEKFVLAKQANSALPLFTYETPAAFEEQIIFTDADEWQMWKKRGDPVLHILLRQWATVFVLVHPSPQIQQKIAVGMCDDLMTSVVRAWDFRKGFFVVFPETASATNEHLEFCGMKCVRLKKSLPL</sequence>
<comment type="caution">
    <text evidence="1">The sequence shown here is derived from an EMBL/GenBank/DDBJ whole genome shotgun (WGS) entry which is preliminary data.</text>
</comment>
<evidence type="ECO:0000313" key="1">
    <source>
        <dbReference type="EMBL" id="GAV02952.1"/>
    </source>
</evidence>
<dbReference type="InterPro" id="IPR036551">
    <property type="entry name" value="Flavin_trans-like"/>
</dbReference>
<dbReference type="GO" id="GO:0071513">
    <property type="term" value="C:phosphopantothenoylcysteine decarboxylase complex"/>
    <property type="evidence" value="ECO:0007669"/>
    <property type="project" value="TreeGrafter"/>
</dbReference>
<evidence type="ECO:0008006" key="3">
    <source>
        <dbReference type="Google" id="ProtNLM"/>
    </source>
</evidence>
<dbReference type="STRING" id="947166.A0A1D1VMV6"/>
<proteinExistence type="predicted"/>
<dbReference type="Gene3D" id="3.40.50.1950">
    <property type="entry name" value="Flavin prenyltransferase-like"/>
    <property type="match status" value="2"/>
</dbReference>
<dbReference type="GO" id="GO:0004633">
    <property type="term" value="F:phosphopantothenoylcysteine decarboxylase activity"/>
    <property type="evidence" value="ECO:0007669"/>
    <property type="project" value="TreeGrafter"/>
</dbReference>
<dbReference type="EMBL" id="BDGG01000009">
    <property type="protein sequence ID" value="GAV02952.1"/>
    <property type="molecule type" value="Genomic_DNA"/>
</dbReference>
<keyword evidence="2" id="KW-1185">Reference proteome</keyword>
<dbReference type="GO" id="GO:0015937">
    <property type="term" value="P:coenzyme A biosynthetic process"/>
    <property type="evidence" value="ECO:0007669"/>
    <property type="project" value="TreeGrafter"/>
</dbReference>
<protein>
    <recommendedName>
        <fullName evidence="3">Flavoprotein domain-containing protein</fullName>
    </recommendedName>
</protein>
<dbReference type="OrthoDB" id="1532798at2759"/>
<dbReference type="Proteomes" id="UP000186922">
    <property type="component" value="Unassembled WGS sequence"/>
</dbReference>
<organism evidence="1 2">
    <name type="scientific">Ramazzottius varieornatus</name>
    <name type="common">Water bear</name>
    <name type="synonym">Tardigrade</name>
    <dbReference type="NCBI Taxonomy" id="947166"/>
    <lineage>
        <taxon>Eukaryota</taxon>
        <taxon>Metazoa</taxon>
        <taxon>Ecdysozoa</taxon>
        <taxon>Tardigrada</taxon>
        <taxon>Eutardigrada</taxon>
        <taxon>Parachela</taxon>
        <taxon>Hypsibioidea</taxon>
        <taxon>Ramazzottiidae</taxon>
        <taxon>Ramazzottius</taxon>
    </lineage>
</organism>
<accession>A0A1D1VMV6</accession>
<dbReference type="SUPFAM" id="SSF52507">
    <property type="entry name" value="Homo-oligomeric flavin-containing Cys decarboxylases, HFCD"/>
    <property type="match status" value="2"/>
</dbReference>
<evidence type="ECO:0000313" key="2">
    <source>
        <dbReference type="Proteomes" id="UP000186922"/>
    </source>
</evidence>